<dbReference type="InterPro" id="IPR014710">
    <property type="entry name" value="RmlC-like_jellyroll"/>
</dbReference>
<name>A0A3N1HRA1_9ACTN</name>
<sequence length="186" mass="19735">MDRRTTAPLDVIARSLVRERARTGMSLTELARRAGVAKSTLSQLEQGAGNPGVETLWALSTALEVPVTRLLEDEAPVVQVVRAGEGVVLASESSDYLATLLSPCPPGVRRDVYRIAAEPGEPQRSVAHMPRVREHVVLCTGRAQVGPAEDPVELGPGDYVSYPGDGPHLFAALEPGTTAVLVSEHA</sequence>
<evidence type="ECO:0000256" key="1">
    <source>
        <dbReference type="ARBA" id="ARBA00023125"/>
    </source>
</evidence>
<dbReference type="Gene3D" id="2.60.120.10">
    <property type="entry name" value="Jelly Rolls"/>
    <property type="match status" value="1"/>
</dbReference>
<dbReference type="SUPFAM" id="SSF47413">
    <property type="entry name" value="lambda repressor-like DNA-binding domains"/>
    <property type="match status" value="1"/>
</dbReference>
<dbReference type="InterPro" id="IPR011051">
    <property type="entry name" value="RmlC_Cupin_sf"/>
</dbReference>
<dbReference type="SMART" id="SM00530">
    <property type="entry name" value="HTH_XRE"/>
    <property type="match status" value="1"/>
</dbReference>
<organism evidence="3 4">
    <name type="scientific">Pseudokineococcus lusitanus</name>
    <dbReference type="NCBI Taxonomy" id="763993"/>
    <lineage>
        <taxon>Bacteria</taxon>
        <taxon>Bacillati</taxon>
        <taxon>Actinomycetota</taxon>
        <taxon>Actinomycetes</taxon>
        <taxon>Kineosporiales</taxon>
        <taxon>Kineosporiaceae</taxon>
        <taxon>Pseudokineococcus</taxon>
    </lineage>
</organism>
<accession>A0A3N1HRA1</accession>
<keyword evidence="1" id="KW-0238">DNA-binding</keyword>
<dbReference type="GO" id="GO:0003677">
    <property type="term" value="F:DNA binding"/>
    <property type="evidence" value="ECO:0007669"/>
    <property type="project" value="UniProtKB-KW"/>
</dbReference>
<dbReference type="PANTHER" id="PTHR46797">
    <property type="entry name" value="HTH-TYPE TRANSCRIPTIONAL REGULATOR"/>
    <property type="match status" value="1"/>
</dbReference>
<feature type="domain" description="HTH cro/C1-type" evidence="2">
    <location>
        <begin position="16"/>
        <end position="70"/>
    </location>
</feature>
<dbReference type="Pfam" id="PF01381">
    <property type="entry name" value="HTH_3"/>
    <property type="match status" value="1"/>
</dbReference>
<keyword evidence="4" id="KW-1185">Reference proteome</keyword>
<protein>
    <submittedName>
        <fullName evidence="3">Helix-turn-helix protein</fullName>
    </submittedName>
</protein>
<dbReference type="Gene3D" id="1.10.260.40">
    <property type="entry name" value="lambda repressor-like DNA-binding domains"/>
    <property type="match status" value="1"/>
</dbReference>
<dbReference type="OrthoDB" id="5584941at2"/>
<dbReference type="Proteomes" id="UP000276232">
    <property type="component" value="Unassembled WGS sequence"/>
</dbReference>
<proteinExistence type="predicted"/>
<dbReference type="InParanoid" id="A0A3N1HRA1"/>
<dbReference type="GO" id="GO:0003700">
    <property type="term" value="F:DNA-binding transcription factor activity"/>
    <property type="evidence" value="ECO:0007669"/>
    <property type="project" value="TreeGrafter"/>
</dbReference>
<evidence type="ECO:0000313" key="3">
    <source>
        <dbReference type="EMBL" id="ROP45048.1"/>
    </source>
</evidence>
<dbReference type="InterPro" id="IPR050807">
    <property type="entry name" value="TransReg_Diox_bact_type"/>
</dbReference>
<dbReference type="PROSITE" id="PS50943">
    <property type="entry name" value="HTH_CROC1"/>
    <property type="match status" value="1"/>
</dbReference>
<evidence type="ECO:0000313" key="4">
    <source>
        <dbReference type="Proteomes" id="UP000276232"/>
    </source>
</evidence>
<dbReference type="GO" id="GO:0005829">
    <property type="term" value="C:cytosol"/>
    <property type="evidence" value="ECO:0007669"/>
    <property type="project" value="TreeGrafter"/>
</dbReference>
<dbReference type="SUPFAM" id="SSF51182">
    <property type="entry name" value="RmlC-like cupins"/>
    <property type="match status" value="1"/>
</dbReference>
<dbReference type="EMBL" id="RJKN01000002">
    <property type="protein sequence ID" value="ROP45048.1"/>
    <property type="molecule type" value="Genomic_DNA"/>
</dbReference>
<dbReference type="AlphaFoldDB" id="A0A3N1HRA1"/>
<dbReference type="InterPro" id="IPR001387">
    <property type="entry name" value="Cro/C1-type_HTH"/>
</dbReference>
<dbReference type="RefSeq" id="WP_123379235.1">
    <property type="nucleotide sequence ID" value="NZ_RJKN01000002.1"/>
</dbReference>
<reference evidence="3 4" key="1">
    <citation type="journal article" date="2015" name="Stand. Genomic Sci.">
        <title>Genomic Encyclopedia of Bacterial and Archaeal Type Strains, Phase III: the genomes of soil and plant-associated and newly described type strains.</title>
        <authorList>
            <person name="Whitman W.B."/>
            <person name="Woyke T."/>
            <person name="Klenk H.P."/>
            <person name="Zhou Y."/>
            <person name="Lilburn T.G."/>
            <person name="Beck B.J."/>
            <person name="De Vos P."/>
            <person name="Vandamme P."/>
            <person name="Eisen J.A."/>
            <person name="Garrity G."/>
            <person name="Hugenholtz P."/>
            <person name="Kyrpides N.C."/>
        </authorList>
    </citation>
    <scope>NUCLEOTIDE SEQUENCE [LARGE SCALE GENOMIC DNA]</scope>
    <source>
        <strain evidence="3 4">CECT 7306</strain>
    </source>
</reference>
<evidence type="ECO:0000259" key="2">
    <source>
        <dbReference type="PROSITE" id="PS50943"/>
    </source>
</evidence>
<dbReference type="PANTHER" id="PTHR46797:SF1">
    <property type="entry name" value="METHYLPHOSPHONATE SYNTHASE"/>
    <property type="match status" value="1"/>
</dbReference>
<comment type="caution">
    <text evidence="3">The sequence shown here is derived from an EMBL/GenBank/DDBJ whole genome shotgun (WGS) entry which is preliminary data.</text>
</comment>
<gene>
    <name evidence="3" type="ORF">EDC03_1178</name>
</gene>
<dbReference type="InterPro" id="IPR010982">
    <property type="entry name" value="Lambda_DNA-bd_dom_sf"/>
</dbReference>
<dbReference type="CDD" id="cd00093">
    <property type="entry name" value="HTH_XRE"/>
    <property type="match status" value="1"/>
</dbReference>